<dbReference type="InterPro" id="IPR009050">
    <property type="entry name" value="Globin-like_sf"/>
</dbReference>
<evidence type="ECO:0000313" key="7">
    <source>
        <dbReference type="EMBL" id="MCP1339738.1"/>
    </source>
</evidence>
<evidence type="ECO:0000256" key="3">
    <source>
        <dbReference type="ARBA" id="ARBA00022723"/>
    </source>
</evidence>
<evidence type="ECO:0000256" key="6">
    <source>
        <dbReference type="SAM" id="SignalP"/>
    </source>
</evidence>
<comment type="caution">
    <text evidence="7">The sequence shown here is derived from an EMBL/GenBank/DDBJ whole genome shotgun (WGS) entry which is preliminary data.</text>
</comment>
<proteinExistence type="predicted"/>
<name>A0A9X2G4G6_9GAMM</name>
<keyword evidence="1" id="KW-0813">Transport</keyword>
<evidence type="ECO:0000313" key="8">
    <source>
        <dbReference type="Proteomes" id="UP001139474"/>
    </source>
</evidence>
<organism evidence="7 8">
    <name type="scientific">Idiomarina rhizosphaerae</name>
    <dbReference type="NCBI Taxonomy" id="2961572"/>
    <lineage>
        <taxon>Bacteria</taxon>
        <taxon>Pseudomonadati</taxon>
        <taxon>Pseudomonadota</taxon>
        <taxon>Gammaproteobacteria</taxon>
        <taxon>Alteromonadales</taxon>
        <taxon>Idiomarinaceae</taxon>
        <taxon>Idiomarina</taxon>
    </lineage>
</organism>
<feature type="chain" id="PRO_5040773257" evidence="6">
    <location>
        <begin position="19"/>
        <end position="135"/>
    </location>
</feature>
<dbReference type="Proteomes" id="UP001139474">
    <property type="component" value="Unassembled WGS sequence"/>
</dbReference>
<dbReference type="Pfam" id="PF01152">
    <property type="entry name" value="Bac_globin"/>
    <property type="match status" value="1"/>
</dbReference>
<feature type="signal peptide" evidence="6">
    <location>
        <begin position="1"/>
        <end position="18"/>
    </location>
</feature>
<keyword evidence="8" id="KW-1185">Reference proteome</keyword>
<dbReference type="GO" id="GO:0020037">
    <property type="term" value="F:heme binding"/>
    <property type="evidence" value="ECO:0007669"/>
    <property type="project" value="InterPro"/>
</dbReference>
<dbReference type="EMBL" id="JAMZDE010000007">
    <property type="protein sequence ID" value="MCP1339738.1"/>
    <property type="molecule type" value="Genomic_DNA"/>
</dbReference>
<reference evidence="7" key="1">
    <citation type="submission" date="2022-06" db="EMBL/GenBank/DDBJ databases">
        <title>Idiomarina rhizosphaerae M1R2S28.</title>
        <authorList>
            <person name="Sun J.-Q."/>
            <person name="Li L.-F."/>
        </authorList>
    </citation>
    <scope>NUCLEOTIDE SEQUENCE</scope>
    <source>
        <strain evidence="7">M1R2S28</strain>
    </source>
</reference>
<accession>A0A9X2G4G6</accession>
<evidence type="ECO:0000256" key="4">
    <source>
        <dbReference type="ARBA" id="ARBA00023004"/>
    </source>
</evidence>
<dbReference type="RefSeq" id="WP_253619649.1">
    <property type="nucleotide sequence ID" value="NZ_JAMZDE010000007.1"/>
</dbReference>
<dbReference type="GO" id="GO:0046872">
    <property type="term" value="F:metal ion binding"/>
    <property type="evidence" value="ECO:0007669"/>
    <property type="project" value="UniProtKB-KW"/>
</dbReference>
<dbReference type="InterPro" id="IPR001486">
    <property type="entry name" value="Hemoglobin_trunc"/>
</dbReference>
<protein>
    <submittedName>
        <fullName evidence="7">Group 1 truncated hemoglobin</fullName>
    </submittedName>
</protein>
<keyword evidence="3 5" id="KW-0479">Metal-binding</keyword>
<dbReference type="InterPro" id="IPR012292">
    <property type="entry name" value="Globin/Proto"/>
</dbReference>
<sequence>MKIVLLLAALLFAPLSFAQSLYQQLGEQQGIETIVEEMLYQVGGDERIAHHFDGVDIMRVHKLISEQVCDLSGGPCDYSGEDMKTSHRNMGVDNADFNALVEHLIAAMEKEDVPVSAQNQLLGLLAPMHGDIVEE</sequence>
<feature type="binding site" description="distal binding residue" evidence="5">
    <location>
        <position position="87"/>
    </location>
    <ligand>
        <name>heme</name>
        <dbReference type="ChEBI" id="CHEBI:30413"/>
    </ligand>
    <ligandPart>
        <name>Fe</name>
        <dbReference type="ChEBI" id="CHEBI:18248"/>
    </ligandPart>
</feature>
<evidence type="ECO:0000256" key="1">
    <source>
        <dbReference type="ARBA" id="ARBA00022448"/>
    </source>
</evidence>
<dbReference type="Gene3D" id="1.10.490.10">
    <property type="entry name" value="Globins"/>
    <property type="match status" value="1"/>
</dbReference>
<evidence type="ECO:0000256" key="5">
    <source>
        <dbReference type="PIRSR" id="PIRSR601486-1"/>
    </source>
</evidence>
<evidence type="ECO:0000256" key="2">
    <source>
        <dbReference type="ARBA" id="ARBA00022617"/>
    </source>
</evidence>
<dbReference type="GO" id="GO:0019825">
    <property type="term" value="F:oxygen binding"/>
    <property type="evidence" value="ECO:0007669"/>
    <property type="project" value="InterPro"/>
</dbReference>
<keyword evidence="2 5" id="KW-0349">Heme</keyword>
<keyword evidence="6" id="KW-0732">Signal</keyword>
<dbReference type="SUPFAM" id="SSF46458">
    <property type="entry name" value="Globin-like"/>
    <property type="match status" value="1"/>
</dbReference>
<dbReference type="CDD" id="cd00454">
    <property type="entry name" value="TrHb1_N"/>
    <property type="match status" value="1"/>
</dbReference>
<keyword evidence="4 5" id="KW-0408">Iron</keyword>
<gene>
    <name evidence="7" type="ORF">NJR55_09015</name>
</gene>
<dbReference type="AlphaFoldDB" id="A0A9X2G4G6"/>